<dbReference type="InterPro" id="IPR001387">
    <property type="entry name" value="Cro/C1-type_HTH"/>
</dbReference>
<gene>
    <name evidence="2" type="ORF">ACFODU_05990</name>
</gene>
<dbReference type="InterPro" id="IPR010982">
    <property type="entry name" value="Lambda_DNA-bd_dom_sf"/>
</dbReference>
<name>A0ABV7E6V6_9SPHN</name>
<protein>
    <submittedName>
        <fullName evidence="2">Helix-turn-helix domain-containing protein</fullName>
    </submittedName>
</protein>
<evidence type="ECO:0000259" key="1">
    <source>
        <dbReference type="PROSITE" id="PS50943"/>
    </source>
</evidence>
<accession>A0ABV7E6V6</accession>
<reference evidence="3" key="1">
    <citation type="journal article" date="2019" name="Int. J. Syst. Evol. Microbiol.">
        <title>The Global Catalogue of Microorganisms (GCM) 10K type strain sequencing project: providing services to taxonomists for standard genome sequencing and annotation.</title>
        <authorList>
            <consortium name="The Broad Institute Genomics Platform"/>
            <consortium name="The Broad Institute Genome Sequencing Center for Infectious Disease"/>
            <person name="Wu L."/>
            <person name="Ma J."/>
        </authorList>
    </citation>
    <scope>NUCLEOTIDE SEQUENCE [LARGE SCALE GENOMIC DNA]</scope>
    <source>
        <strain evidence="3">KCTC 52607</strain>
    </source>
</reference>
<proteinExistence type="predicted"/>
<evidence type="ECO:0000313" key="3">
    <source>
        <dbReference type="Proteomes" id="UP001595456"/>
    </source>
</evidence>
<keyword evidence="3" id="KW-1185">Reference proteome</keyword>
<dbReference type="SMART" id="SM00530">
    <property type="entry name" value="HTH_XRE"/>
    <property type="match status" value="1"/>
</dbReference>
<dbReference type="Gene3D" id="1.10.260.40">
    <property type="entry name" value="lambda repressor-like DNA-binding domains"/>
    <property type="match status" value="1"/>
</dbReference>
<dbReference type="Pfam" id="PF01381">
    <property type="entry name" value="HTH_3"/>
    <property type="match status" value="1"/>
</dbReference>
<evidence type="ECO:0000313" key="2">
    <source>
        <dbReference type="EMBL" id="MFC3097352.1"/>
    </source>
</evidence>
<dbReference type="PROSITE" id="PS50943">
    <property type="entry name" value="HTH_CROC1"/>
    <property type="match status" value="1"/>
</dbReference>
<dbReference type="SUPFAM" id="SSF47413">
    <property type="entry name" value="lambda repressor-like DNA-binding domains"/>
    <property type="match status" value="1"/>
</dbReference>
<sequence length="125" mass="13965">MSITAERLAQAMELRGVDQSELARRVDVTQGAISKIIVGKTTNSRMLPKIAATLGVSLPWLLGTTGDMFDETCASEFTEEERNWVQMLRRLDTGDRAAVLQLAENLGAKRDTRVLHDKQMAYRVE</sequence>
<dbReference type="EMBL" id="JBHRST010000008">
    <property type="protein sequence ID" value="MFC3097352.1"/>
    <property type="molecule type" value="Genomic_DNA"/>
</dbReference>
<dbReference type="RefSeq" id="WP_336926122.1">
    <property type="nucleotide sequence ID" value="NZ_JBANRO010000006.1"/>
</dbReference>
<comment type="caution">
    <text evidence="2">The sequence shown here is derived from an EMBL/GenBank/DDBJ whole genome shotgun (WGS) entry which is preliminary data.</text>
</comment>
<dbReference type="CDD" id="cd00093">
    <property type="entry name" value="HTH_XRE"/>
    <property type="match status" value="1"/>
</dbReference>
<organism evidence="2 3">
    <name type="scientific">Alteraurantiacibacter palmitatis</name>
    <dbReference type="NCBI Taxonomy" id="2054628"/>
    <lineage>
        <taxon>Bacteria</taxon>
        <taxon>Pseudomonadati</taxon>
        <taxon>Pseudomonadota</taxon>
        <taxon>Alphaproteobacteria</taxon>
        <taxon>Sphingomonadales</taxon>
        <taxon>Erythrobacteraceae</taxon>
        <taxon>Alteraurantiacibacter</taxon>
    </lineage>
</organism>
<feature type="domain" description="HTH cro/C1-type" evidence="1">
    <location>
        <begin position="8"/>
        <end position="61"/>
    </location>
</feature>
<dbReference type="Proteomes" id="UP001595456">
    <property type="component" value="Unassembled WGS sequence"/>
</dbReference>